<dbReference type="PANTHER" id="PTHR12110:SF53">
    <property type="entry name" value="BLR5974 PROTEIN"/>
    <property type="match status" value="1"/>
</dbReference>
<comment type="caution">
    <text evidence="2">The sequence shown here is derived from an EMBL/GenBank/DDBJ whole genome shotgun (WGS) entry which is preliminary data.</text>
</comment>
<gene>
    <name evidence="2" type="ORF">PAECIP111802_01602</name>
</gene>
<dbReference type="Pfam" id="PF01261">
    <property type="entry name" value="AP_endonuc_2"/>
    <property type="match status" value="1"/>
</dbReference>
<protein>
    <recommendedName>
        <fullName evidence="1">Xylose isomerase-like TIM barrel domain-containing protein</fullName>
    </recommendedName>
</protein>
<dbReference type="EMBL" id="CAJVCE010000003">
    <property type="protein sequence ID" value="CAG7629928.1"/>
    <property type="molecule type" value="Genomic_DNA"/>
</dbReference>
<reference evidence="2 3" key="1">
    <citation type="submission" date="2021-06" db="EMBL/GenBank/DDBJ databases">
        <authorList>
            <person name="Criscuolo A."/>
        </authorList>
    </citation>
    <scope>NUCLEOTIDE SEQUENCE [LARGE SCALE GENOMIC DNA]</scope>
    <source>
        <strain evidence="3">CIP 111802</strain>
    </source>
</reference>
<dbReference type="InterPro" id="IPR050312">
    <property type="entry name" value="IolE/XylAMocC-like"/>
</dbReference>
<feature type="domain" description="Xylose isomerase-like TIM barrel" evidence="1">
    <location>
        <begin position="24"/>
        <end position="235"/>
    </location>
</feature>
<accession>A0ABN7TF03</accession>
<dbReference type="Proteomes" id="UP000730618">
    <property type="component" value="Unassembled WGS sequence"/>
</dbReference>
<dbReference type="RefSeq" id="WP_218097925.1">
    <property type="nucleotide sequence ID" value="NZ_CAJVCE010000003.1"/>
</dbReference>
<sequence>MNRLVASPCCNPDMELEEVLSHYSSIGFRQFEIFTGWVRSAFETRLAPSRYLDISRRFGVRYYSFHLPAVTGLSNESLQDAVRAAQFAAKLGVKVVLFKAKSQELYIRTAKAFLDATEHLPVTPVLQNHAGSAISTIEDYREVIEGIGDDRMKTLLEVGHFHTAGVSWRQGCELLGDSIALVHIKDQIGGQSVPFGKGEIDLTGLLEHMHHAGYSGAYVIEMEVKDKENTLTYLADAFQYINRIQEALPNGRN</sequence>
<keyword evidence="3" id="KW-1185">Reference proteome</keyword>
<evidence type="ECO:0000313" key="3">
    <source>
        <dbReference type="Proteomes" id="UP000730618"/>
    </source>
</evidence>
<proteinExistence type="predicted"/>
<dbReference type="PANTHER" id="PTHR12110">
    <property type="entry name" value="HYDROXYPYRUVATE ISOMERASE"/>
    <property type="match status" value="1"/>
</dbReference>
<dbReference type="InterPro" id="IPR013022">
    <property type="entry name" value="Xyl_isomerase-like_TIM-brl"/>
</dbReference>
<evidence type="ECO:0000313" key="2">
    <source>
        <dbReference type="EMBL" id="CAG7629928.1"/>
    </source>
</evidence>
<evidence type="ECO:0000259" key="1">
    <source>
        <dbReference type="Pfam" id="PF01261"/>
    </source>
</evidence>
<name>A0ABN7TF03_9BACL</name>
<organism evidence="2 3">
    <name type="scientific">Paenibacillus allorhizosphaerae</name>
    <dbReference type="NCBI Taxonomy" id="2849866"/>
    <lineage>
        <taxon>Bacteria</taxon>
        <taxon>Bacillati</taxon>
        <taxon>Bacillota</taxon>
        <taxon>Bacilli</taxon>
        <taxon>Bacillales</taxon>
        <taxon>Paenibacillaceae</taxon>
        <taxon>Paenibacillus</taxon>
    </lineage>
</organism>